<feature type="compositionally biased region" description="Low complexity" evidence="1">
    <location>
        <begin position="51"/>
        <end position="71"/>
    </location>
</feature>
<dbReference type="EMBL" id="KN823925">
    <property type="protein sequence ID" value="KIO15607.1"/>
    <property type="molecule type" value="Genomic_DNA"/>
</dbReference>
<dbReference type="OrthoDB" id="3234573at2759"/>
<dbReference type="HOGENOM" id="CLU_2110737_0_0_1"/>
<dbReference type="AlphaFoldDB" id="A0A0C3L1K0"/>
<name>A0A0C3L1K0_9AGAM</name>
<feature type="region of interest" description="Disordered" evidence="1">
    <location>
        <begin position="51"/>
        <end position="73"/>
    </location>
</feature>
<keyword evidence="3" id="KW-1185">Reference proteome</keyword>
<reference evidence="3" key="2">
    <citation type="submission" date="2015-01" db="EMBL/GenBank/DDBJ databases">
        <title>Evolutionary Origins and Diversification of the Mycorrhizal Mutualists.</title>
        <authorList>
            <consortium name="DOE Joint Genome Institute"/>
            <consortium name="Mycorrhizal Genomics Consortium"/>
            <person name="Kohler A."/>
            <person name="Kuo A."/>
            <person name="Nagy L.G."/>
            <person name="Floudas D."/>
            <person name="Copeland A."/>
            <person name="Barry K.W."/>
            <person name="Cichocki N."/>
            <person name="Veneault-Fourrey C."/>
            <person name="LaButti K."/>
            <person name="Lindquist E.A."/>
            <person name="Lipzen A."/>
            <person name="Lundell T."/>
            <person name="Morin E."/>
            <person name="Murat C."/>
            <person name="Riley R."/>
            <person name="Ohm R."/>
            <person name="Sun H."/>
            <person name="Tunlid A."/>
            <person name="Henrissat B."/>
            <person name="Grigoriev I.V."/>
            <person name="Hibbett D.S."/>
            <person name="Martin F."/>
        </authorList>
    </citation>
    <scope>NUCLEOTIDE SEQUENCE [LARGE SCALE GENOMIC DNA]</scope>
    <source>
        <strain evidence="3">MUT 4182</strain>
    </source>
</reference>
<protein>
    <submittedName>
        <fullName evidence="2">Uncharacterized protein</fullName>
    </submittedName>
</protein>
<reference evidence="2 3" key="1">
    <citation type="submission" date="2014-04" db="EMBL/GenBank/DDBJ databases">
        <authorList>
            <consortium name="DOE Joint Genome Institute"/>
            <person name="Kuo A."/>
            <person name="Girlanda M."/>
            <person name="Perotto S."/>
            <person name="Kohler A."/>
            <person name="Nagy L.G."/>
            <person name="Floudas D."/>
            <person name="Copeland A."/>
            <person name="Barry K.W."/>
            <person name="Cichocki N."/>
            <person name="Veneault-Fourrey C."/>
            <person name="LaButti K."/>
            <person name="Lindquist E.A."/>
            <person name="Lipzen A."/>
            <person name="Lundell T."/>
            <person name="Morin E."/>
            <person name="Murat C."/>
            <person name="Sun H."/>
            <person name="Tunlid A."/>
            <person name="Henrissat B."/>
            <person name="Grigoriev I.V."/>
            <person name="Hibbett D.S."/>
            <person name="Martin F."/>
            <person name="Nordberg H.P."/>
            <person name="Cantor M.N."/>
            <person name="Hua S.X."/>
        </authorList>
    </citation>
    <scope>NUCLEOTIDE SEQUENCE [LARGE SCALE GENOMIC DNA]</scope>
    <source>
        <strain evidence="2 3">MUT 4182</strain>
    </source>
</reference>
<dbReference type="Proteomes" id="UP000054248">
    <property type="component" value="Unassembled WGS sequence"/>
</dbReference>
<feature type="compositionally biased region" description="Acidic residues" evidence="1">
    <location>
        <begin position="14"/>
        <end position="26"/>
    </location>
</feature>
<sequence length="115" mass="12388">MNREVTVRDLNFSEIDDEDIVNDPDYDPQPSEPAASDSDLLVMSSEVHNTISSSSTDISIPSAIPSDAQSIGDVSEIYPDDSISQRNAKLAAQAKRFQSSVSEASESPSILTDIL</sequence>
<proteinExistence type="predicted"/>
<evidence type="ECO:0000313" key="2">
    <source>
        <dbReference type="EMBL" id="KIO15607.1"/>
    </source>
</evidence>
<evidence type="ECO:0000256" key="1">
    <source>
        <dbReference type="SAM" id="MobiDB-lite"/>
    </source>
</evidence>
<accession>A0A0C3L1K0</accession>
<feature type="region of interest" description="Disordered" evidence="1">
    <location>
        <begin position="1"/>
        <end position="38"/>
    </location>
</feature>
<evidence type="ECO:0000313" key="3">
    <source>
        <dbReference type="Proteomes" id="UP000054248"/>
    </source>
</evidence>
<gene>
    <name evidence="2" type="ORF">M407DRAFT_34803</name>
</gene>
<organism evidence="2 3">
    <name type="scientific">Tulasnella calospora MUT 4182</name>
    <dbReference type="NCBI Taxonomy" id="1051891"/>
    <lineage>
        <taxon>Eukaryota</taxon>
        <taxon>Fungi</taxon>
        <taxon>Dikarya</taxon>
        <taxon>Basidiomycota</taxon>
        <taxon>Agaricomycotina</taxon>
        <taxon>Agaricomycetes</taxon>
        <taxon>Cantharellales</taxon>
        <taxon>Tulasnellaceae</taxon>
        <taxon>Tulasnella</taxon>
    </lineage>
</organism>